<protein>
    <submittedName>
        <fullName evidence="2">Uncharacterized protein</fullName>
    </submittedName>
</protein>
<feature type="compositionally biased region" description="Basic and acidic residues" evidence="1">
    <location>
        <begin position="85"/>
        <end position="99"/>
    </location>
</feature>
<dbReference type="AlphaFoldDB" id="A0A8J2H9R2"/>
<feature type="compositionally biased region" description="Basic residues" evidence="1">
    <location>
        <begin position="58"/>
        <end position="67"/>
    </location>
</feature>
<feature type="compositionally biased region" description="Basic residues" evidence="1">
    <location>
        <begin position="74"/>
        <end position="84"/>
    </location>
</feature>
<keyword evidence="3" id="KW-1185">Reference proteome</keyword>
<accession>A0A8J2H9R2</accession>
<dbReference type="EMBL" id="CAJNRD030001119">
    <property type="protein sequence ID" value="CAG5089257.1"/>
    <property type="molecule type" value="Genomic_DNA"/>
</dbReference>
<comment type="caution">
    <text evidence="2">The sequence shown here is derived from an EMBL/GenBank/DDBJ whole genome shotgun (WGS) entry which is preliminary data.</text>
</comment>
<evidence type="ECO:0000313" key="2">
    <source>
        <dbReference type="EMBL" id="CAG5089257.1"/>
    </source>
</evidence>
<organism evidence="2 3">
    <name type="scientific">Cotesia congregata</name>
    <name type="common">Parasitoid wasp</name>
    <name type="synonym">Apanteles congregatus</name>
    <dbReference type="NCBI Taxonomy" id="51543"/>
    <lineage>
        <taxon>Eukaryota</taxon>
        <taxon>Metazoa</taxon>
        <taxon>Ecdysozoa</taxon>
        <taxon>Arthropoda</taxon>
        <taxon>Hexapoda</taxon>
        <taxon>Insecta</taxon>
        <taxon>Pterygota</taxon>
        <taxon>Neoptera</taxon>
        <taxon>Endopterygota</taxon>
        <taxon>Hymenoptera</taxon>
        <taxon>Apocrita</taxon>
        <taxon>Ichneumonoidea</taxon>
        <taxon>Braconidae</taxon>
        <taxon>Microgastrinae</taxon>
        <taxon>Cotesia</taxon>
    </lineage>
</organism>
<gene>
    <name evidence="2" type="ORF">HICCMSTLAB_LOCUS5167</name>
</gene>
<sequence>MSDTTLPFELVICKSEIDDEHENENPVVDDDNRQDSLAELPIDIEEIKIEEPDFSPISKKKPPKRKVKAELKSKIRRKVSRRKPKAENERPYAYDPSIK</sequence>
<feature type="region of interest" description="Disordered" evidence="1">
    <location>
        <begin position="51"/>
        <end position="99"/>
    </location>
</feature>
<reference evidence="2" key="1">
    <citation type="submission" date="2021-04" db="EMBL/GenBank/DDBJ databases">
        <authorList>
            <person name="Chebbi M.A.C M."/>
        </authorList>
    </citation>
    <scope>NUCLEOTIDE SEQUENCE</scope>
</reference>
<evidence type="ECO:0000256" key="1">
    <source>
        <dbReference type="SAM" id="MobiDB-lite"/>
    </source>
</evidence>
<name>A0A8J2H9R2_COTCN</name>
<proteinExistence type="predicted"/>
<evidence type="ECO:0000313" key="3">
    <source>
        <dbReference type="Proteomes" id="UP000786811"/>
    </source>
</evidence>
<dbReference type="Proteomes" id="UP000786811">
    <property type="component" value="Unassembled WGS sequence"/>
</dbReference>